<protein>
    <recommendedName>
        <fullName evidence="15">Mitochondrial carrier protein</fullName>
    </recommendedName>
</protein>
<evidence type="ECO:0000256" key="2">
    <source>
        <dbReference type="ARBA" id="ARBA00006375"/>
    </source>
</evidence>
<name>A0A8J2SQ97_9STRA</name>
<dbReference type="Proteomes" id="UP000789595">
    <property type="component" value="Unassembled WGS sequence"/>
</dbReference>
<dbReference type="AlphaFoldDB" id="A0A8J2SQ97"/>
<dbReference type="PANTHER" id="PTHR45671">
    <property type="entry name" value="SOLUTE CARRIER FAMILY 25 (MITOCHONDRIAL CARRIER PHOSPHATE CARRIER), MEMBER 3, LIKE-RELATED-RELATED"/>
    <property type="match status" value="1"/>
</dbReference>
<dbReference type="InterPro" id="IPR044677">
    <property type="entry name" value="SLC25A3/Pic2/Mir1-like"/>
</dbReference>
<keyword evidence="3 11" id="KW-0813">Transport</keyword>
<dbReference type="Gene3D" id="1.50.40.10">
    <property type="entry name" value="Mitochondrial carrier domain"/>
    <property type="match status" value="1"/>
</dbReference>
<keyword evidence="6" id="KW-0999">Mitochondrion inner membrane</keyword>
<reference evidence="13" key="1">
    <citation type="submission" date="2021-11" db="EMBL/GenBank/DDBJ databases">
        <authorList>
            <consortium name="Genoscope - CEA"/>
            <person name="William W."/>
        </authorList>
    </citation>
    <scope>NUCLEOTIDE SEQUENCE</scope>
</reference>
<proteinExistence type="inferred from homology"/>
<dbReference type="EMBL" id="CAKKNE010000004">
    <property type="protein sequence ID" value="CAH0374703.1"/>
    <property type="molecule type" value="Genomic_DNA"/>
</dbReference>
<evidence type="ECO:0000256" key="1">
    <source>
        <dbReference type="ARBA" id="ARBA00004448"/>
    </source>
</evidence>
<dbReference type="GO" id="GO:0005743">
    <property type="term" value="C:mitochondrial inner membrane"/>
    <property type="evidence" value="ECO:0007669"/>
    <property type="project" value="UniProtKB-SubCell"/>
</dbReference>
<comment type="similarity">
    <text evidence="2 11">Belongs to the mitochondrial carrier (TC 2.A.29) family.</text>
</comment>
<keyword evidence="14" id="KW-1185">Reference proteome</keyword>
<keyword evidence="7" id="KW-1133">Transmembrane helix</keyword>
<sequence>MRVALLCCAAAAEALTANSGGADWRYFAAGGVSAAISHGYTTPLDVIKTRMQTNPELYKGDVFFALKEIIDEEGFDFLLQGLVPTCLGYGLEGALKFGCYELCKPLFGELTPSPFANAILASCVAGGVAALVLCPPEDVRIRMVSDPDYADNAVDGFKKRIKEDGPLASFAAAPAMTAKQVPYTMGKQVSFDYFCTIAHGFLVAVCSAEVLERVDGLTPVLAALPAAVLACVLSHPGDAVLTQFFKEGPQPGGVAGTLQKIRKEGALFRGLKARLLHVIGIIWVQLVIYDYVKQWLGLPATGH</sequence>
<accession>A0A8J2SQ97</accession>
<dbReference type="InterPro" id="IPR023395">
    <property type="entry name" value="MCP_dom_sf"/>
</dbReference>
<keyword evidence="12" id="KW-0732">Signal</keyword>
<gene>
    <name evidence="13" type="ORF">PECAL_4P20020</name>
</gene>
<evidence type="ECO:0008006" key="15">
    <source>
        <dbReference type="Google" id="ProtNLM"/>
    </source>
</evidence>
<evidence type="ECO:0000313" key="13">
    <source>
        <dbReference type="EMBL" id="CAH0374703.1"/>
    </source>
</evidence>
<feature type="repeat" description="Solcar" evidence="10">
    <location>
        <begin position="113"/>
        <end position="197"/>
    </location>
</feature>
<feature type="repeat" description="Solcar" evidence="10">
    <location>
        <begin position="21"/>
        <end position="106"/>
    </location>
</feature>
<evidence type="ECO:0000313" key="14">
    <source>
        <dbReference type="Proteomes" id="UP000789595"/>
    </source>
</evidence>
<dbReference type="OrthoDB" id="427452at2759"/>
<evidence type="ECO:0000256" key="3">
    <source>
        <dbReference type="ARBA" id="ARBA00022448"/>
    </source>
</evidence>
<feature type="signal peptide" evidence="12">
    <location>
        <begin position="1"/>
        <end position="16"/>
    </location>
</feature>
<dbReference type="PROSITE" id="PS50920">
    <property type="entry name" value="SOLCAR"/>
    <property type="match status" value="3"/>
</dbReference>
<evidence type="ECO:0000256" key="8">
    <source>
        <dbReference type="ARBA" id="ARBA00023128"/>
    </source>
</evidence>
<organism evidence="13 14">
    <name type="scientific">Pelagomonas calceolata</name>
    <dbReference type="NCBI Taxonomy" id="35677"/>
    <lineage>
        <taxon>Eukaryota</taxon>
        <taxon>Sar</taxon>
        <taxon>Stramenopiles</taxon>
        <taxon>Ochrophyta</taxon>
        <taxon>Pelagophyceae</taxon>
        <taxon>Pelagomonadales</taxon>
        <taxon>Pelagomonadaceae</taxon>
        <taxon>Pelagomonas</taxon>
    </lineage>
</organism>
<evidence type="ECO:0000256" key="11">
    <source>
        <dbReference type="RuleBase" id="RU000488"/>
    </source>
</evidence>
<feature type="repeat" description="Solcar" evidence="10">
    <location>
        <begin position="214"/>
        <end position="295"/>
    </location>
</feature>
<evidence type="ECO:0000256" key="7">
    <source>
        <dbReference type="ARBA" id="ARBA00022989"/>
    </source>
</evidence>
<keyword evidence="8" id="KW-0496">Mitochondrion</keyword>
<evidence type="ECO:0000256" key="9">
    <source>
        <dbReference type="ARBA" id="ARBA00023136"/>
    </source>
</evidence>
<dbReference type="GO" id="GO:0005315">
    <property type="term" value="F:phosphate transmembrane transporter activity"/>
    <property type="evidence" value="ECO:0007669"/>
    <property type="project" value="InterPro"/>
</dbReference>
<keyword evidence="9 10" id="KW-0472">Membrane</keyword>
<evidence type="ECO:0000256" key="5">
    <source>
        <dbReference type="ARBA" id="ARBA00022737"/>
    </source>
</evidence>
<dbReference type="SUPFAM" id="SSF103506">
    <property type="entry name" value="Mitochondrial carrier"/>
    <property type="match status" value="1"/>
</dbReference>
<evidence type="ECO:0000256" key="6">
    <source>
        <dbReference type="ARBA" id="ARBA00022792"/>
    </source>
</evidence>
<evidence type="ECO:0000256" key="12">
    <source>
        <dbReference type="SAM" id="SignalP"/>
    </source>
</evidence>
<evidence type="ECO:0000256" key="10">
    <source>
        <dbReference type="PROSITE-ProRule" id="PRU00282"/>
    </source>
</evidence>
<feature type="chain" id="PRO_5035248965" description="Mitochondrial carrier protein" evidence="12">
    <location>
        <begin position="17"/>
        <end position="303"/>
    </location>
</feature>
<dbReference type="Pfam" id="PF00153">
    <property type="entry name" value="Mito_carr"/>
    <property type="match status" value="2"/>
</dbReference>
<evidence type="ECO:0000256" key="4">
    <source>
        <dbReference type="ARBA" id="ARBA00022692"/>
    </source>
</evidence>
<dbReference type="GO" id="GO:1990547">
    <property type="term" value="P:mitochondrial phosphate ion transmembrane transport"/>
    <property type="evidence" value="ECO:0007669"/>
    <property type="project" value="InterPro"/>
</dbReference>
<dbReference type="InterPro" id="IPR018108">
    <property type="entry name" value="MCP_transmembrane"/>
</dbReference>
<keyword evidence="5" id="KW-0677">Repeat</keyword>
<comment type="caution">
    <text evidence="13">The sequence shown here is derived from an EMBL/GenBank/DDBJ whole genome shotgun (WGS) entry which is preliminary data.</text>
</comment>
<keyword evidence="4 10" id="KW-0812">Transmembrane</keyword>
<dbReference type="PANTHER" id="PTHR45671:SF12">
    <property type="entry name" value="MITOCHONDRIAL PHOSPHATE CARRIER PROTEIN"/>
    <property type="match status" value="1"/>
</dbReference>
<comment type="subcellular location">
    <subcellularLocation>
        <location evidence="1">Mitochondrion inner membrane</location>
        <topology evidence="1">Multi-pass membrane protein</topology>
    </subcellularLocation>
</comment>